<evidence type="ECO:0000313" key="7">
    <source>
        <dbReference type="EMBL" id="QLO54685.1"/>
    </source>
</evidence>
<evidence type="ECO:0000256" key="4">
    <source>
        <dbReference type="ARBA" id="ARBA00023263"/>
    </source>
</evidence>
<evidence type="ECO:0000256" key="1">
    <source>
        <dbReference type="ARBA" id="ARBA00004561"/>
    </source>
</evidence>
<dbReference type="EMBL" id="CP055315">
    <property type="protein sequence ID" value="QLO54685.1"/>
    <property type="molecule type" value="Genomic_DNA"/>
</dbReference>
<evidence type="ECO:0000256" key="3">
    <source>
        <dbReference type="ARBA" id="ARBA00022729"/>
    </source>
</evidence>
<dbReference type="Proteomes" id="UP000510937">
    <property type="component" value="Chromosome"/>
</dbReference>
<dbReference type="InterPro" id="IPR008966">
    <property type="entry name" value="Adhesion_dom_sf"/>
</dbReference>
<dbReference type="PANTHER" id="PTHR33420">
    <property type="entry name" value="FIMBRIAL SUBUNIT ELFA-RELATED"/>
    <property type="match status" value="1"/>
</dbReference>
<evidence type="ECO:0000256" key="2">
    <source>
        <dbReference type="ARBA" id="ARBA00006671"/>
    </source>
</evidence>
<accession>A0ABD7AP61</accession>
<organism evidence="7 8">
    <name type="scientific">Klebsiella grimontii</name>
    <dbReference type="NCBI Taxonomy" id="2058152"/>
    <lineage>
        <taxon>Bacteria</taxon>
        <taxon>Pseudomonadati</taxon>
        <taxon>Pseudomonadota</taxon>
        <taxon>Gammaproteobacteria</taxon>
        <taxon>Enterobacterales</taxon>
        <taxon>Enterobacteriaceae</taxon>
        <taxon>Klebsiella/Raoultella group</taxon>
        <taxon>Klebsiella</taxon>
    </lineage>
</organism>
<dbReference type="InterPro" id="IPR036937">
    <property type="entry name" value="Adhesion_dom_fimbrial_sf"/>
</dbReference>
<evidence type="ECO:0000313" key="8">
    <source>
        <dbReference type="Proteomes" id="UP000510937"/>
    </source>
</evidence>
<gene>
    <name evidence="7" type="ORF">HV234_25665</name>
</gene>
<comment type="similarity">
    <text evidence="2">Belongs to the fimbrial protein family.</text>
</comment>
<keyword evidence="4" id="KW-0281">Fimbrium</keyword>
<name>A0ABD7AP61_9ENTR</name>
<evidence type="ECO:0000256" key="5">
    <source>
        <dbReference type="SAM" id="SignalP"/>
    </source>
</evidence>
<comment type="subcellular location">
    <subcellularLocation>
        <location evidence="1">Fimbrium</location>
    </subcellularLocation>
</comment>
<dbReference type="RefSeq" id="WP_181246911.1">
    <property type="nucleotide sequence ID" value="NZ_CP055315.1"/>
</dbReference>
<sequence length="346" mass="36787">MKNLFILVILISGISWQAQANCQKYGSGGGGMTVNFGTTAILADSTLPNGSILATAVRGGNVTDIKTYSGCAPDDIFVIRSTNDIDTGVTGVQNMPVYATGIPGIGYQMSDITIGTIRRPIPAKLNDPIPANSHTYSKTSISGQVTVWLVKTGPITKNQLPGLITVYFLAGAPGSQTQGTGNPNSSQLLKININLSSIRFKETTCNVNPRGGSTVMLQSIDVSQLKALGQGAATGKQKKITLDISCPDSEVGLNYLYWFNPITENSSTTDGVLLNALPSGAKNVGFIIKKGTSPIKFYDLDSYEYSSMAKNQTLELTADYYKLSDDVSVGTTGEVKGQFEIILQEK</sequence>
<feature type="signal peptide" evidence="5">
    <location>
        <begin position="1"/>
        <end position="20"/>
    </location>
</feature>
<dbReference type="PANTHER" id="PTHR33420:SF3">
    <property type="entry name" value="FIMBRIAL SUBUNIT ELFA"/>
    <property type="match status" value="1"/>
</dbReference>
<reference evidence="8" key="1">
    <citation type="submission" date="2020-06" db="EMBL/GenBank/DDBJ databases">
        <title>REHAB project genomes.</title>
        <authorList>
            <person name="Shaw L.P."/>
        </authorList>
    </citation>
    <scope>NUCLEOTIDE SEQUENCE [LARGE SCALE GENOMIC DNA]</scope>
    <source>
        <strain evidence="8">RHBSTW-00555</strain>
    </source>
</reference>
<feature type="domain" description="Fimbrial-type adhesion" evidence="6">
    <location>
        <begin position="201"/>
        <end position="341"/>
    </location>
</feature>
<dbReference type="GO" id="GO:0009289">
    <property type="term" value="C:pilus"/>
    <property type="evidence" value="ECO:0007669"/>
    <property type="project" value="UniProtKB-SubCell"/>
</dbReference>
<dbReference type="Pfam" id="PF00419">
    <property type="entry name" value="Fimbrial"/>
    <property type="match status" value="1"/>
</dbReference>
<dbReference type="Gene3D" id="2.60.40.3310">
    <property type="match status" value="1"/>
</dbReference>
<dbReference type="InterPro" id="IPR050263">
    <property type="entry name" value="Bact_Fimbrial_Adh_Pro"/>
</dbReference>
<feature type="chain" id="PRO_5044879033" evidence="5">
    <location>
        <begin position="21"/>
        <end position="346"/>
    </location>
</feature>
<protein>
    <submittedName>
        <fullName evidence="7">Fimbrial protein</fullName>
    </submittedName>
</protein>
<evidence type="ECO:0000259" key="6">
    <source>
        <dbReference type="Pfam" id="PF00419"/>
    </source>
</evidence>
<proteinExistence type="inferred from homology"/>
<dbReference type="SUPFAM" id="SSF49401">
    <property type="entry name" value="Bacterial adhesins"/>
    <property type="match status" value="1"/>
</dbReference>
<dbReference type="AlphaFoldDB" id="A0ABD7AP61"/>
<keyword evidence="3 5" id="KW-0732">Signal</keyword>
<dbReference type="Gene3D" id="2.60.40.1090">
    <property type="entry name" value="Fimbrial-type adhesion domain"/>
    <property type="match status" value="1"/>
</dbReference>
<dbReference type="InterPro" id="IPR000259">
    <property type="entry name" value="Adhesion_dom_fimbrial"/>
</dbReference>